<dbReference type="AlphaFoldDB" id="A0A9K3KE57"/>
<dbReference type="InterPro" id="IPR001251">
    <property type="entry name" value="CRAL-TRIO_dom"/>
</dbReference>
<organism evidence="2 3">
    <name type="scientific">Nitzschia inconspicua</name>
    <dbReference type="NCBI Taxonomy" id="303405"/>
    <lineage>
        <taxon>Eukaryota</taxon>
        <taxon>Sar</taxon>
        <taxon>Stramenopiles</taxon>
        <taxon>Ochrophyta</taxon>
        <taxon>Bacillariophyta</taxon>
        <taxon>Bacillariophyceae</taxon>
        <taxon>Bacillariophycidae</taxon>
        <taxon>Bacillariales</taxon>
        <taxon>Bacillariaceae</taxon>
        <taxon>Nitzschia</taxon>
    </lineage>
</organism>
<accession>A0A9K3KE57</accession>
<dbReference type="Proteomes" id="UP000693970">
    <property type="component" value="Unassembled WGS sequence"/>
</dbReference>
<dbReference type="CDD" id="cd00170">
    <property type="entry name" value="SEC14"/>
    <property type="match status" value="1"/>
</dbReference>
<reference evidence="2" key="2">
    <citation type="submission" date="2021-04" db="EMBL/GenBank/DDBJ databases">
        <authorList>
            <person name="Podell S."/>
        </authorList>
    </citation>
    <scope>NUCLEOTIDE SEQUENCE</scope>
    <source>
        <strain evidence="2">Hildebrandi</strain>
    </source>
</reference>
<evidence type="ECO:0000313" key="3">
    <source>
        <dbReference type="Proteomes" id="UP000693970"/>
    </source>
</evidence>
<dbReference type="PANTHER" id="PTHR45824">
    <property type="entry name" value="GH16843P"/>
    <property type="match status" value="1"/>
</dbReference>
<protein>
    <submittedName>
        <fullName evidence="2">CRAL/TRIO domain containing protein</fullName>
    </submittedName>
</protein>
<feature type="domain" description="CRAL-TRIO" evidence="1">
    <location>
        <begin position="166"/>
        <end position="333"/>
    </location>
</feature>
<gene>
    <name evidence="2" type="ORF">IV203_023427</name>
</gene>
<evidence type="ECO:0000259" key="1">
    <source>
        <dbReference type="PROSITE" id="PS50191"/>
    </source>
</evidence>
<dbReference type="GO" id="GO:0008526">
    <property type="term" value="F:phosphatidylinositol transfer activity"/>
    <property type="evidence" value="ECO:0007669"/>
    <property type="project" value="TreeGrafter"/>
</dbReference>
<comment type="caution">
    <text evidence="2">The sequence shown here is derived from an EMBL/GenBank/DDBJ whole genome shotgun (WGS) entry which is preliminary data.</text>
</comment>
<dbReference type="OrthoDB" id="200168at2759"/>
<proteinExistence type="predicted"/>
<evidence type="ECO:0000313" key="2">
    <source>
        <dbReference type="EMBL" id="KAG7341475.1"/>
    </source>
</evidence>
<dbReference type="InterPro" id="IPR052578">
    <property type="entry name" value="PI_Transfer_CRAL-TRIO"/>
</dbReference>
<dbReference type="SMART" id="SM00516">
    <property type="entry name" value="SEC14"/>
    <property type="match status" value="1"/>
</dbReference>
<dbReference type="EMBL" id="JAGRRH010000026">
    <property type="protein sequence ID" value="KAG7341475.1"/>
    <property type="molecule type" value="Genomic_DNA"/>
</dbReference>
<reference evidence="2" key="1">
    <citation type="journal article" date="2021" name="Sci. Rep.">
        <title>Diploid genomic architecture of Nitzschia inconspicua, an elite biomass production diatom.</title>
        <authorList>
            <person name="Oliver A."/>
            <person name="Podell S."/>
            <person name="Pinowska A."/>
            <person name="Traller J.C."/>
            <person name="Smith S.R."/>
            <person name="McClure R."/>
            <person name="Beliaev A."/>
            <person name="Bohutskyi P."/>
            <person name="Hill E.A."/>
            <person name="Rabines A."/>
            <person name="Zheng H."/>
            <person name="Allen L.Z."/>
            <person name="Kuo A."/>
            <person name="Grigoriev I.V."/>
            <person name="Allen A.E."/>
            <person name="Hazlebeck D."/>
            <person name="Allen E.E."/>
        </authorList>
    </citation>
    <scope>NUCLEOTIDE SEQUENCE</scope>
    <source>
        <strain evidence="2">Hildebrandi</strain>
    </source>
</reference>
<dbReference type="PROSITE" id="PS50191">
    <property type="entry name" value="CRAL_TRIO"/>
    <property type="match status" value="1"/>
</dbReference>
<dbReference type="Pfam" id="PF00650">
    <property type="entry name" value="CRAL_TRIO"/>
    <property type="match status" value="1"/>
</dbReference>
<dbReference type="PANTHER" id="PTHR45824:SF29">
    <property type="entry name" value="GH16843P"/>
    <property type="match status" value="1"/>
</dbReference>
<sequence>MAPKKRVTATTATPTVTATSIGKGELEKDHRSLHGFEVFTVKWLSHKNESSITAATAGTSSNDDDDFSSDDDLVIDLTTDNAYHSIEEQRGCRQILKSLTEEEIQSMPDWAMPLRHYRAEKGDIAKAIAAIKSTLAWRKEFQIDKIVNAFDKTKQSTALPDEEDFAVILTHETETGKIYTRGYDKDGRACMYMRPGNENTMNEDNNMRHLAYQIEKAIACSNKNGHGKICLIIDYEGFTLSKAPPMSTTKKTLDMLQKHYAERMYRAYVCNPPLYFRSFWALIKPFVDPITKQKVCFCSGKKGLQQIVDDMGGPEKAKLHLEKCAGGVADLRAFDNIEYLNLPFNVAFDEK</sequence>
<name>A0A9K3KE57_9STRA</name>
<keyword evidence="3" id="KW-1185">Reference proteome</keyword>